<dbReference type="OrthoDB" id="9801841at2"/>
<dbReference type="InterPro" id="IPR017441">
    <property type="entry name" value="Protein_kinase_ATP_BS"/>
</dbReference>
<dbReference type="InterPro" id="IPR011009">
    <property type="entry name" value="Kinase-like_dom_sf"/>
</dbReference>
<keyword evidence="3" id="KW-0808">Transferase</keyword>
<evidence type="ECO:0000313" key="12">
    <source>
        <dbReference type="Proteomes" id="UP000321595"/>
    </source>
</evidence>
<evidence type="ECO:0000256" key="6">
    <source>
        <dbReference type="ARBA" id="ARBA00022840"/>
    </source>
</evidence>
<evidence type="ECO:0000256" key="1">
    <source>
        <dbReference type="ARBA" id="ARBA00010886"/>
    </source>
</evidence>
<evidence type="ECO:0000256" key="2">
    <source>
        <dbReference type="ARBA" id="ARBA00012513"/>
    </source>
</evidence>
<sequence>MAICPHCQTQLTNSLEPCPTGDGYYSVEEKVYRENPDDALMGWPVAGRFVVNGLVGRGTMAKVYRAHQLGVERDVALKLFSRDSLIEKNLPQSDREAAIQMAKDRFVQEAKVLAKLQHPNCVTLYDFGALAQDDYLFIAMELIQGVSLRTAANRRLKYEPILEIAQQVLLALREAHGVGIVHRDLKPENIILSVRPGGDEQVVKVVDFGIARMIGASVDGQTMVGTLFGTPAYMSPEQCRGDTSDVGPHSDIYSLGCILYELLCGKLPFSANSPQEMIHKHIHEEAPDVIVRAGIRAPIEFVDFIARCLKKDPAQRFRDAQEALVALNELSISETSTAEHMRRTAVQGSSLKSVKVMGPKDMVRGDVLEAPRLDAIPDIDPSPMVTNVVKQQSSAGSGSVLQTQADVSMSPTKPKRQFSTMTLVMAGMVIIALICVMVLVLVFSQIA</sequence>
<dbReference type="SUPFAM" id="SSF56112">
    <property type="entry name" value="Protein kinase-like (PK-like)"/>
    <property type="match status" value="1"/>
</dbReference>
<keyword evidence="5 11" id="KW-0418">Kinase</keyword>
<dbReference type="CDD" id="cd14014">
    <property type="entry name" value="STKc_PknB_like"/>
    <property type="match status" value="1"/>
</dbReference>
<dbReference type="Gene3D" id="1.10.510.10">
    <property type="entry name" value="Transferase(Phosphotransferase) domain 1"/>
    <property type="match status" value="1"/>
</dbReference>
<dbReference type="SMART" id="SM00220">
    <property type="entry name" value="S_TKc"/>
    <property type="match status" value="1"/>
</dbReference>
<keyword evidence="11" id="KW-0723">Serine/threonine-protein kinase</keyword>
<dbReference type="Gene3D" id="3.30.200.20">
    <property type="entry name" value="Phosphorylase Kinase, domain 1"/>
    <property type="match status" value="1"/>
</dbReference>
<evidence type="ECO:0000256" key="9">
    <source>
        <dbReference type="SAM" id="Phobius"/>
    </source>
</evidence>
<dbReference type="GO" id="GO:0005524">
    <property type="term" value="F:ATP binding"/>
    <property type="evidence" value="ECO:0007669"/>
    <property type="project" value="UniProtKB-UniRule"/>
</dbReference>
<evidence type="ECO:0000256" key="4">
    <source>
        <dbReference type="ARBA" id="ARBA00022741"/>
    </source>
</evidence>
<dbReference type="RefSeq" id="WP_146957209.1">
    <property type="nucleotide sequence ID" value="NZ_CP042467.1"/>
</dbReference>
<evidence type="ECO:0000313" key="11">
    <source>
        <dbReference type="EMBL" id="QED26080.1"/>
    </source>
</evidence>
<feature type="transmembrane region" description="Helical" evidence="9">
    <location>
        <begin position="418"/>
        <end position="443"/>
    </location>
</feature>
<comment type="similarity">
    <text evidence="1">Belongs to the protein kinase superfamily. NEK Ser/Thr protein kinase family. NIMA subfamily.</text>
</comment>
<dbReference type="AlphaFoldDB" id="A0A5B8XJW2"/>
<dbReference type="Proteomes" id="UP000321595">
    <property type="component" value="Chromosome"/>
</dbReference>
<evidence type="ECO:0000256" key="8">
    <source>
        <dbReference type="SAM" id="MobiDB-lite"/>
    </source>
</evidence>
<dbReference type="InterPro" id="IPR000719">
    <property type="entry name" value="Prot_kinase_dom"/>
</dbReference>
<evidence type="ECO:0000256" key="5">
    <source>
        <dbReference type="ARBA" id="ARBA00022777"/>
    </source>
</evidence>
<feature type="domain" description="Protein kinase" evidence="10">
    <location>
        <begin position="49"/>
        <end position="332"/>
    </location>
</feature>
<dbReference type="Pfam" id="PF00069">
    <property type="entry name" value="Pkinase"/>
    <property type="match status" value="1"/>
</dbReference>
<evidence type="ECO:0000259" key="10">
    <source>
        <dbReference type="PROSITE" id="PS50011"/>
    </source>
</evidence>
<name>A0A5B8XJW2_9DELT</name>
<dbReference type="PANTHER" id="PTHR43671">
    <property type="entry name" value="SERINE/THREONINE-PROTEIN KINASE NEK"/>
    <property type="match status" value="1"/>
</dbReference>
<dbReference type="InterPro" id="IPR050660">
    <property type="entry name" value="NEK_Ser/Thr_kinase"/>
</dbReference>
<accession>A0A5B8XJW2</accession>
<dbReference type="PANTHER" id="PTHR43671:SF13">
    <property type="entry name" value="SERINE_THREONINE-PROTEIN KINASE NEK2"/>
    <property type="match status" value="1"/>
</dbReference>
<keyword evidence="9" id="KW-0812">Transmembrane</keyword>
<keyword evidence="6 7" id="KW-0067">ATP-binding</keyword>
<dbReference type="PROSITE" id="PS50011">
    <property type="entry name" value="PROTEIN_KINASE_DOM"/>
    <property type="match status" value="1"/>
</dbReference>
<keyword evidence="12" id="KW-1185">Reference proteome</keyword>
<dbReference type="PROSITE" id="PS00107">
    <property type="entry name" value="PROTEIN_KINASE_ATP"/>
    <property type="match status" value="1"/>
</dbReference>
<feature type="region of interest" description="Disordered" evidence="8">
    <location>
        <begin position="393"/>
        <end position="412"/>
    </location>
</feature>
<keyword evidence="9" id="KW-1133">Transmembrane helix</keyword>
<feature type="binding site" evidence="7">
    <location>
        <position position="78"/>
    </location>
    <ligand>
        <name>ATP</name>
        <dbReference type="ChEBI" id="CHEBI:30616"/>
    </ligand>
</feature>
<dbReference type="KEGG" id="bbae:FRD01_02145"/>
<keyword evidence="4 7" id="KW-0547">Nucleotide-binding</keyword>
<protein>
    <recommendedName>
        <fullName evidence="2">non-specific serine/threonine protein kinase</fullName>
        <ecNumber evidence="2">2.7.11.1</ecNumber>
    </recommendedName>
</protein>
<proteinExistence type="inferred from homology"/>
<reference evidence="11 12" key="1">
    <citation type="submission" date="2019-08" db="EMBL/GenBank/DDBJ databases">
        <authorList>
            <person name="Liang Q."/>
        </authorList>
    </citation>
    <scope>NUCLEOTIDE SEQUENCE [LARGE SCALE GENOMIC DNA]</scope>
    <source>
        <strain evidence="11 12">V1718</strain>
    </source>
</reference>
<dbReference type="GO" id="GO:0004674">
    <property type="term" value="F:protein serine/threonine kinase activity"/>
    <property type="evidence" value="ECO:0007669"/>
    <property type="project" value="UniProtKB-KW"/>
</dbReference>
<dbReference type="EMBL" id="CP042467">
    <property type="protein sequence ID" value="QED26080.1"/>
    <property type="molecule type" value="Genomic_DNA"/>
</dbReference>
<dbReference type="PROSITE" id="PS00108">
    <property type="entry name" value="PROTEIN_KINASE_ST"/>
    <property type="match status" value="1"/>
</dbReference>
<organism evidence="11 12">
    <name type="scientific">Microvenator marinus</name>
    <dbReference type="NCBI Taxonomy" id="2600177"/>
    <lineage>
        <taxon>Bacteria</taxon>
        <taxon>Deltaproteobacteria</taxon>
        <taxon>Bradymonadales</taxon>
        <taxon>Microvenatoraceae</taxon>
        <taxon>Microvenator</taxon>
    </lineage>
</organism>
<gene>
    <name evidence="11" type="ORF">FRD01_02145</name>
</gene>
<evidence type="ECO:0000256" key="3">
    <source>
        <dbReference type="ARBA" id="ARBA00022679"/>
    </source>
</evidence>
<dbReference type="EC" id="2.7.11.1" evidence="2"/>
<keyword evidence="9" id="KW-0472">Membrane</keyword>
<evidence type="ECO:0000256" key="7">
    <source>
        <dbReference type="PROSITE-ProRule" id="PRU10141"/>
    </source>
</evidence>
<dbReference type="InterPro" id="IPR008271">
    <property type="entry name" value="Ser/Thr_kinase_AS"/>
</dbReference>